<gene>
    <name evidence="2" type="ORF">GQ651_08085</name>
</gene>
<name>A0A7C9IFT7_9RHOB</name>
<dbReference type="RefSeq" id="WP_160763660.1">
    <property type="nucleotide sequence ID" value="NZ_WUPT01000001.1"/>
</dbReference>
<evidence type="ECO:0000313" key="3">
    <source>
        <dbReference type="Proteomes" id="UP000480350"/>
    </source>
</evidence>
<dbReference type="Gene3D" id="3.40.50.150">
    <property type="entry name" value="Vaccinia Virus protein VP39"/>
    <property type="match status" value="1"/>
</dbReference>
<dbReference type="EMBL" id="WUPT01000001">
    <property type="protein sequence ID" value="MXQ07804.1"/>
    <property type="molecule type" value="Genomic_DNA"/>
</dbReference>
<reference evidence="2 3" key="1">
    <citation type="submission" date="2019-12" db="EMBL/GenBank/DDBJ databases">
        <authorList>
            <person name="Lee S.D."/>
        </authorList>
    </citation>
    <scope>NUCLEOTIDE SEQUENCE [LARGE SCALE GENOMIC DNA]</scope>
    <source>
        <strain evidence="2 3">GH1-50</strain>
    </source>
</reference>
<protein>
    <submittedName>
        <fullName evidence="2">Methyltransferase domain-containing protein</fullName>
    </submittedName>
</protein>
<dbReference type="PANTHER" id="PTHR43591:SF24">
    <property type="entry name" value="2-METHOXY-6-POLYPRENYL-1,4-BENZOQUINOL METHYLASE, MITOCHONDRIAL"/>
    <property type="match status" value="1"/>
</dbReference>
<organism evidence="2 3">
    <name type="scientific">Kangsaoukella pontilimi</name>
    <dbReference type="NCBI Taxonomy" id="2691042"/>
    <lineage>
        <taxon>Bacteria</taxon>
        <taxon>Pseudomonadati</taxon>
        <taxon>Pseudomonadota</taxon>
        <taxon>Alphaproteobacteria</taxon>
        <taxon>Rhodobacterales</taxon>
        <taxon>Paracoccaceae</taxon>
        <taxon>Kangsaoukella</taxon>
    </lineage>
</organism>
<dbReference type="PANTHER" id="PTHR43591">
    <property type="entry name" value="METHYLTRANSFERASE"/>
    <property type="match status" value="1"/>
</dbReference>
<dbReference type="Pfam" id="PF08241">
    <property type="entry name" value="Methyltransf_11"/>
    <property type="match status" value="1"/>
</dbReference>
<comment type="caution">
    <text evidence="2">The sequence shown here is derived from an EMBL/GenBank/DDBJ whole genome shotgun (WGS) entry which is preliminary data.</text>
</comment>
<sequence length="243" mass="26868">MSPTYDTIGKGYATKRRPDPRIGAIIDGALGSARRVVNVGAGTGSYEPADREVTAVEPSAEMIGQRPPGAAPAIRGYAENLPFEDDAFDAAMSVLSLHHWTDKARGCAEMRRVATGPVVLLTFDPAFREAWLIDYFPEFAEQDDRRFPPMEAYEEWLGPVETEAVPIPHDCVDGFLYAYWRRPEVYLEAKARAAMSSFWALEDASPGLARLADDLDSGAWHARNGALLDRETCDLGYRLVRTV</sequence>
<proteinExistence type="predicted"/>
<dbReference type="GO" id="GO:0008757">
    <property type="term" value="F:S-adenosylmethionine-dependent methyltransferase activity"/>
    <property type="evidence" value="ECO:0007669"/>
    <property type="project" value="InterPro"/>
</dbReference>
<dbReference type="AlphaFoldDB" id="A0A7C9IFT7"/>
<reference evidence="2 3" key="2">
    <citation type="submission" date="2020-03" db="EMBL/GenBank/DDBJ databases">
        <title>Kangsaoukella pontilimi gen. nov., sp. nov., a new member of the family Rhodobacteraceae isolated from a tidal mudflat.</title>
        <authorList>
            <person name="Kim I.S."/>
        </authorList>
    </citation>
    <scope>NUCLEOTIDE SEQUENCE [LARGE SCALE GENOMIC DNA]</scope>
    <source>
        <strain evidence="2 3">GH1-50</strain>
    </source>
</reference>
<dbReference type="InterPro" id="IPR013216">
    <property type="entry name" value="Methyltransf_11"/>
</dbReference>
<dbReference type="SUPFAM" id="SSF53335">
    <property type="entry name" value="S-adenosyl-L-methionine-dependent methyltransferases"/>
    <property type="match status" value="1"/>
</dbReference>
<dbReference type="CDD" id="cd02440">
    <property type="entry name" value="AdoMet_MTases"/>
    <property type="match status" value="1"/>
</dbReference>
<keyword evidence="2" id="KW-0489">Methyltransferase</keyword>
<dbReference type="InterPro" id="IPR029063">
    <property type="entry name" value="SAM-dependent_MTases_sf"/>
</dbReference>
<evidence type="ECO:0000313" key="2">
    <source>
        <dbReference type="EMBL" id="MXQ07804.1"/>
    </source>
</evidence>
<feature type="domain" description="Methyltransferase type 11" evidence="1">
    <location>
        <begin position="38"/>
        <end position="114"/>
    </location>
</feature>
<evidence type="ECO:0000259" key="1">
    <source>
        <dbReference type="Pfam" id="PF08241"/>
    </source>
</evidence>
<keyword evidence="3" id="KW-1185">Reference proteome</keyword>
<dbReference type="Proteomes" id="UP000480350">
    <property type="component" value="Unassembled WGS sequence"/>
</dbReference>
<keyword evidence="2" id="KW-0808">Transferase</keyword>
<dbReference type="GO" id="GO:0032259">
    <property type="term" value="P:methylation"/>
    <property type="evidence" value="ECO:0007669"/>
    <property type="project" value="UniProtKB-KW"/>
</dbReference>
<accession>A0A7C9IFT7</accession>